<gene>
    <name evidence="1" type="ORF">K7G82_10175</name>
</gene>
<sequence length="58" mass="6564">MRDAYDARMWAEHHQSFTSAIGAIASATMAALTKLNEIQFEAPWRAPRHNAKVIRPAR</sequence>
<evidence type="ECO:0000313" key="1">
    <source>
        <dbReference type="EMBL" id="MBY8822660.1"/>
    </source>
</evidence>
<evidence type="ECO:0000313" key="2">
    <source>
        <dbReference type="Proteomes" id="UP000706039"/>
    </source>
</evidence>
<comment type="caution">
    <text evidence="1">The sequence shown here is derived from an EMBL/GenBank/DDBJ whole genome shotgun (WGS) entry which is preliminary data.</text>
</comment>
<proteinExistence type="predicted"/>
<protein>
    <submittedName>
        <fullName evidence="1">Uncharacterized protein</fullName>
    </submittedName>
</protein>
<name>A0ABS7PPK9_9SPHN</name>
<keyword evidence="2" id="KW-1185">Reference proteome</keyword>
<reference evidence="1 2" key="1">
    <citation type="submission" date="2021-08" db="EMBL/GenBank/DDBJ databases">
        <authorList>
            <person name="Tuo L."/>
        </authorList>
    </citation>
    <scope>NUCLEOTIDE SEQUENCE [LARGE SCALE GENOMIC DNA]</scope>
    <source>
        <strain evidence="1 2">JCM 31229</strain>
    </source>
</reference>
<accession>A0ABS7PPK9</accession>
<dbReference type="EMBL" id="JAINVV010000004">
    <property type="protein sequence ID" value="MBY8822660.1"/>
    <property type="molecule type" value="Genomic_DNA"/>
</dbReference>
<dbReference type="Proteomes" id="UP000706039">
    <property type="component" value="Unassembled WGS sequence"/>
</dbReference>
<dbReference type="RefSeq" id="WP_222989728.1">
    <property type="nucleotide sequence ID" value="NZ_JAINVV010000004.1"/>
</dbReference>
<organism evidence="1 2">
    <name type="scientific">Sphingomonas colocasiae</name>
    <dbReference type="NCBI Taxonomy" id="1848973"/>
    <lineage>
        <taxon>Bacteria</taxon>
        <taxon>Pseudomonadati</taxon>
        <taxon>Pseudomonadota</taxon>
        <taxon>Alphaproteobacteria</taxon>
        <taxon>Sphingomonadales</taxon>
        <taxon>Sphingomonadaceae</taxon>
        <taxon>Sphingomonas</taxon>
    </lineage>
</organism>